<dbReference type="Gene3D" id="4.10.320.10">
    <property type="entry name" value="E3-binding domain"/>
    <property type="match status" value="1"/>
</dbReference>
<dbReference type="InterPro" id="IPR036625">
    <property type="entry name" value="E3-bd_dom_sf"/>
</dbReference>
<organism evidence="4 5">
    <name type="scientific">Humibacillus xanthopallidus</name>
    <dbReference type="NCBI Taxonomy" id="412689"/>
    <lineage>
        <taxon>Bacteria</taxon>
        <taxon>Bacillati</taxon>
        <taxon>Actinomycetota</taxon>
        <taxon>Actinomycetes</taxon>
        <taxon>Micrococcales</taxon>
        <taxon>Intrasporangiaceae</taxon>
        <taxon>Humibacillus</taxon>
    </lineage>
</organism>
<reference evidence="4 5" key="1">
    <citation type="submission" date="2019-06" db="EMBL/GenBank/DDBJ databases">
        <title>Sequencing the genomes of 1000 actinobacteria strains.</title>
        <authorList>
            <person name="Klenk H.-P."/>
        </authorList>
    </citation>
    <scope>NUCLEOTIDE SEQUENCE [LARGE SCALE GENOMIC DNA]</scope>
    <source>
        <strain evidence="4 5">DSM 21776</strain>
    </source>
</reference>
<proteinExistence type="predicted"/>
<evidence type="ECO:0000259" key="2">
    <source>
        <dbReference type="Pfam" id="PF11774"/>
    </source>
</evidence>
<evidence type="ECO:0000259" key="3">
    <source>
        <dbReference type="Pfam" id="PF23359"/>
    </source>
</evidence>
<dbReference type="InterPro" id="IPR024412">
    <property type="entry name" value="Lsr2_dim_dom"/>
</dbReference>
<dbReference type="AlphaFoldDB" id="A0A543PUF9"/>
<dbReference type="Proteomes" id="UP000320085">
    <property type="component" value="Unassembled WGS sequence"/>
</dbReference>
<evidence type="ECO:0000313" key="4">
    <source>
        <dbReference type="EMBL" id="TQN47714.1"/>
    </source>
</evidence>
<dbReference type="EMBL" id="VFQF01000001">
    <property type="protein sequence ID" value="TQN47714.1"/>
    <property type="molecule type" value="Genomic_DNA"/>
</dbReference>
<protein>
    <submittedName>
        <fullName evidence="4">Lsr2 protein</fullName>
    </submittedName>
</protein>
<name>A0A543PUF9_9MICO</name>
<keyword evidence="1" id="KW-0238">DNA-binding</keyword>
<gene>
    <name evidence="4" type="ORF">FHX52_0827</name>
</gene>
<dbReference type="Pfam" id="PF11774">
    <property type="entry name" value="Lsr2"/>
    <property type="match status" value="1"/>
</dbReference>
<evidence type="ECO:0000313" key="5">
    <source>
        <dbReference type="Proteomes" id="UP000320085"/>
    </source>
</evidence>
<dbReference type="GO" id="GO:0003677">
    <property type="term" value="F:DNA binding"/>
    <property type="evidence" value="ECO:0007669"/>
    <property type="project" value="UniProtKB-KW"/>
</dbReference>
<dbReference type="Pfam" id="PF23359">
    <property type="entry name" value="Lsr2_DNA-bd"/>
    <property type="match status" value="1"/>
</dbReference>
<sequence length="131" mass="14296">MSPQNDLLQRGGTPPEPAAPYHLVMAQHVITTLVDDIDGTEAAETVTFALDGTSYEIDLSEKNAKELRKSLGHWTDRARTSGRPARIRKHLAAVGDSRNAEIRAWAHSTGHDVPARGRIPQRIVAAFDAAH</sequence>
<feature type="domain" description="Lsr2 dimerization" evidence="2">
    <location>
        <begin position="25"/>
        <end position="81"/>
    </location>
</feature>
<dbReference type="Gene3D" id="3.30.60.230">
    <property type="entry name" value="Lsr2, dimerization domain"/>
    <property type="match status" value="1"/>
</dbReference>
<evidence type="ECO:0000256" key="1">
    <source>
        <dbReference type="ARBA" id="ARBA00023125"/>
    </source>
</evidence>
<dbReference type="InterPro" id="IPR042261">
    <property type="entry name" value="Lsr2-like_dimerization"/>
</dbReference>
<dbReference type="GO" id="GO:0016746">
    <property type="term" value="F:acyltransferase activity"/>
    <property type="evidence" value="ECO:0007669"/>
    <property type="project" value="InterPro"/>
</dbReference>
<comment type="caution">
    <text evidence="4">The sequence shown here is derived from an EMBL/GenBank/DDBJ whole genome shotgun (WGS) entry which is preliminary data.</text>
</comment>
<feature type="domain" description="Lsr2 DNA-binding" evidence="3">
    <location>
        <begin position="97"/>
        <end position="130"/>
    </location>
</feature>
<dbReference type="InterPro" id="IPR055370">
    <property type="entry name" value="Lsr2_DNA-bd"/>
</dbReference>
<accession>A0A543PUF9</accession>